<dbReference type="PANTHER" id="PTHR33132">
    <property type="entry name" value="OSJNBB0118P14.9 PROTEIN"/>
    <property type="match status" value="1"/>
</dbReference>
<dbReference type="EMBL" id="JAUIZM010000012">
    <property type="protein sequence ID" value="KAK1353803.1"/>
    <property type="molecule type" value="Genomic_DNA"/>
</dbReference>
<accession>A0AAD8GTK6</accession>
<proteinExistence type="predicted"/>
<reference evidence="2" key="2">
    <citation type="submission" date="2023-05" db="EMBL/GenBank/DDBJ databases">
        <authorList>
            <person name="Schelkunov M.I."/>
        </authorList>
    </citation>
    <scope>NUCLEOTIDE SEQUENCE</scope>
    <source>
        <strain evidence="2">Hsosn_3</strain>
        <tissue evidence="2">Leaf</tissue>
    </source>
</reference>
<organism evidence="2 3">
    <name type="scientific">Heracleum sosnowskyi</name>
    <dbReference type="NCBI Taxonomy" id="360622"/>
    <lineage>
        <taxon>Eukaryota</taxon>
        <taxon>Viridiplantae</taxon>
        <taxon>Streptophyta</taxon>
        <taxon>Embryophyta</taxon>
        <taxon>Tracheophyta</taxon>
        <taxon>Spermatophyta</taxon>
        <taxon>Magnoliopsida</taxon>
        <taxon>eudicotyledons</taxon>
        <taxon>Gunneridae</taxon>
        <taxon>Pentapetalae</taxon>
        <taxon>asterids</taxon>
        <taxon>campanulids</taxon>
        <taxon>Apiales</taxon>
        <taxon>Apiaceae</taxon>
        <taxon>Apioideae</taxon>
        <taxon>apioid superclade</taxon>
        <taxon>Tordylieae</taxon>
        <taxon>Tordyliinae</taxon>
        <taxon>Heracleum</taxon>
    </lineage>
</organism>
<evidence type="ECO:0000313" key="2">
    <source>
        <dbReference type="EMBL" id="KAK1353803.1"/>
    </source>
</evidence>
<reference evidence="2" key="1">
    <citation type="submission" date="2023-02" db="EMBL/GenBank/DDBJ databases">
        <title>Genome of toxic invasive species Heracleum sosnowskyi carries increased number of genes despite the absence of recent whole-genome duplications.</title>
        <authorList>
            <person name="Schelkunov M."/>
            <person name="Shtratnikova V."/>
            <person name="Makarenko M."/>
            <person name="Klepikova A."/>
            <person name="Omelchenko D."/>
            <person name="Novikova G."/>
            <person name="Obukhova E."/>
            <person name="Bogdanov V."/>
            <person name="Penin A."/>
            <person name="Logacheva M."/>
        </authorList>
    </citation>
    <scope>NUCLEOTIDE SEQUENCE</scope>
    <source>
        <strain evidence="2">Hsosn_3</strain>
        <tissue evidence="2">Leaf</tissue>
    </source>
</reference>
<dbReference type="PANTHER" id="PTHR33132:SF145">
    <property type="entry name" value="OS04G0403900 PROTEIN"/>
    <property type="match status" value="1"/>
</dbReference>
<name>A0AAD8GTK6_9APIA</name>
<keyword evidence="3" id="KW-1185">Reference proteome</keyword>
<sequence>MFCLPSPFVSAMQTERRERKDLQKLHYYSLKMQAKKPCKVGAREQRIRELHEKPSPRIYVSNLRWQALRNSLQLASPTQPRGEEKPASMKANCLCSPTNHPGSFRCRIHRNTLTRNSNSLGSKLSELANKPGELQAQ</sequence>
<protein>
    <submittedName>
        <fullName evidence="2">Uncharacterized protein</fullName>
    </submittedName>
</protein>
<dbReference type="AlphaFoldDB" id="A0AAD8GTK6"/>
<dbReference type="Proteomes" id="UP001237642">
    <property type="component" value="Unassembled WGS sequence"/>
</dbReference>
<evidence type="ECO:0000256" key="1">
    <source>
        <dbReference type="SAM" id="MobiDB-lite"/>
    </source>
</evidence>
<gene>
    <name evidence="2" type="ORF">POM88_052168</name>
</gene>
<comment type="caution">
    <text evidence="2">The sequence shown here is derived from an EMBL/GenBank/DDBJ whole genome shotgun (WGS) entry which is preliminary data.</text>
</comment>
<evidence type="ECO:0000313" key="3">
    <source>
        <dbReference type="Proteomes" id="UP001237642"/>
    </source>
</evidence>
<feature type="region of interest" description="Disordered" evidence="1">
    <location>
        <begin position="115"/>
        <end position="137"/>
    </location>
</feature>